<dbReference type="Gene3D" id="3.90.1150.10">
    <property type="entry name" value="Aspartate Aminotransferase, domain 1"/>
    <property type="match status" value="1"/>
</dbReference>
<dbReference type="CDD" id="cd00610">
    <property type="entry name" value="OAT_like"/>
    <property type="match status" value="1"/>
</dbReference>
<evidence type="ECO:0000313" key="5">
    <source>
        <dbReference type="EMBL" id="TKG69276.1"/>
    </source>
</evidence>
<dbReference type="Proteomes" id="UP000309992">
    <property type="component" value="Unassembled WGS sequence"/>
</dbReference>
<dbReference type="InterPro" id="IPR005814">
    <property type="entry name" value="Aminotrans_3"/>
</dbReference>
<gene>
    <name evidence="5" type="ORF">FCN18_21065</name>
</gene>
<dbReference type="GO" id="GO:0008483">
    <property type="term" value="F:transaminase activity"/>
    <property type="evidence" value="ECO:0007669"/>
    <property type="project" value="UniProtKB-KW"/>
</dbReference>
<name>A0ABY2S220_9PSEU</name>
<dbReference type="InterPro" id="IPR015421">
    <property type="entry name" value="PyrdxlP-dep_Trfase_major"/>
</dbReference>
<dbReference type="EMBL" id="SWMS01000011">
    <property type="protein sequence ID" value="TKG69276.1"/>
    <property type="molecule type" value="Genomic_DNA"/>
</dbReference>
<comment type="caution">
    <text evidence="5">The sequence shown here is derived from an EMBL/GenBank/DDBJ whole genome shotgun (WGS) entry which is preliminary data.</text>
</comment>
<keyword evidence="6" id="KW-1185">Reference proteome</keyword>
<keyword evidence="5" id="KW-0032">Aminotransferase</keyword>
<keyword evidence="5" id="KW-0808">Transferase</keyword>
<dbReference type="PANTHER" id="PTHR43713">
    <property type="entry name" value="GLUTAMATE-1-SEMIALDEHYDE 2,1-AMINOMUTASE"/>
    <property type="match status" value="1"/>
</dbReference>
<keyword evidence="2 3" id="KW-0663">Pyridoxal phosphate</keyword>
<feature type="region of interest" description="Disordered" evidence="4">
    <location>
        <begin position="23"/>
        <end position="43"/>
    </location>
</feature>
<protein>
    <submittedName>
        <fullName evidence="5">Aminotransferase class III-fold pyridoxal phosphate-dependent enzyme</fullName>
    </submittedName>
</protein>
<comment type="similarity">
    <text evidence="3">Belongs to the class-III pyridoxal-phosphate-dependent aminotransferase family.</text>
</comment>
<comment type="cofactor">
    <cofactor evidence="1">
        <name>pyridoxal 5'-phosphate</name>
        <dbReference type="ChEBI" id="CHEBI:597326"/>
    </cofactor>
</comment>
<dbReference type="PANTHER" id="PTHR43713:SF3">
    <property type="entry name" value="GLUTAMATE-1-SEMIALDEHYDE 2,1-AMINOMUTASE 1, CHLOROPLASTIC-RELATED"/>
    <property type="match status" value="1"/>
</dbReference>
<dbReference type="InterPro" id="IPR015422">
    <property type="entry name" value="PyrdxlP-dep_Trfase_small"/>
</dbReference>
<evidence type="ECO:0000256" key="2">
    <source>
        <dbReference type="ARBA" id="ARBA00022898"/>
    </source>
</evidence>
<dbReference type="Gene3D" id="3.40.640.10">
    <property type="entry name" value="Type I PLP-dependent aspartate aminotransferase-like (Major domain)"/>
    <property type="match status" value="1"/>
</dbReference>
<accession>A0ABY2S220</accession>
<organism evidence="5 6">
    <name type="scientific">Prauserella endophytica</name>
    <dbReference type="NCBI Taxonomy" id="1592324"/>
    <lineage>
        <taxon>Bacteria</taxon>
        <taxon>Bacillati</taxon>
        <taxon>Actinomycetota</taxon>
        <taxon>Actinomycetes</taxon>
        <taxon>Pseudonocardiales</taxon>
        <taxon>Pseudonocardiaceae</taxon>
        <taxon>Prauserella</taxon>
        <taxon>Prauserella coralliicola group</taxon>
    </lineage>
</organism>
<evidence type="ECO:0000313" key="6">
    <source>
        <dbReference type="Proteomes" id="UP000309992"/>
    </source>
</evidence>
<sequence>MQRTGPPRAHTLRDAVQALRSSYVDANPRSAERHELARRSMPGGNTRTTLYYEPFPLVFERAEGAHLYSLDGRRYLDLLGDYTAGLYGHSHPVLVKALHAALDEGVSFGGHTEREARFAAELRRRFPALELVRFTNSGTEANLFALAAARAHTGRSTVLVFRGGYHGGVLAFGQGGAPLNVPHRFLVGDYNDVDGAREIIAEAGDELAAVLVEPMLGSGGTIPGSPEFLRTLREETARAGALLIFDEIMTSRLAPGGLQQVLGITPDLTTLGKYLGGGMSFGAFGGRAGIMRGFDPSAPGPVWAHAGTFNNNTLTMAAGLAGLEHVLTDTALDELNARGERLRGRLRSVFTDADIPFTVTGRGSLMTFHPVPGPVGSPADLTGADHAARELLFFHLLEQGYWMARRAMVALSLAISDTDCDGVVAAFEEFADRYGAALRDPS</sequence>
<proteinExistence type="inferred from homology"/>
<dbReference type="InterPro" id="IPR015424">
    <property type="entry name" value="PyrdxlP-dep_Trfase"/>
</dbReference>
<evidence type="ECO:0000256" key="1">
    <source>
        <dbReference type="ARBA" id="ARBA00001933"/>
    </source>
</evidence>
<evidence type="ECO:0000256" key="4">
    <source>
        <dbReference type="SAM" id="MobiDB-lite"/>
    </source>
</evidence>
<dbReference type="RefSeq" id="WP_137095917.1">
    <property type="nucleotide sequence ID" value="NZ_SWMS01000011.1"/>
</dbReference>
<dbReference type="SUPFAM" id="SSF53383">
    <property type="entry name" value="PLP-dependent transferases"/>
    <property type="match status" value="1"/>
</dbReference>
<reference evidence="5 6" key="1">
    <citation type="journal article" date="2015" name="Antonie Van Leeuwenhoek">
        <title>Prauserella endophytica sp. nov., an endophytic actinobacterium isolated from Tamarix taklamakanensis.</title>
        <authorList>
            <person name="Liu J.M."/>
            <person name="Habden X."/>
            <person name="Guo L."/>
            <person name="Tuo L."/>
            <person name="Jiang Z.K."/>
            <person name="Liu S.W."/>
            <person name="Liu X.F."/>
            <person name="Chen L."/>
            <person name="Li R.F."/>
            <person name="Zhang Y.Q."/>
            <person name="Sun C.H."/>
        </authorList>
    </citation>
    <scope>NUCLEOTIDE SEQUENCE [LARGE SCALE GENOMIC DNA]</scope>
    <source>
        <strain evidence="5 6">CGMCC 4.7182</strain>
    </source>
</reference>
<evidence type="ECO:0000256" key="3">
    <source>
        <dbReference type="RuleBase" id="RU003560"/>
    </source>
</evidence>
<dbReference type="Pfam" id="PF00202">
    <property type="entry name" value="Aminotran_3"/>
    <property type="match status" value="2"/>
</dbReference>